<evidence type="ECO:0000313" key="10">
    <source>
        <dbReference type="EMBL" id="KAK2710590.1"/>
    </source>
</evidence>
<evidence type="ECO:0000313" key="11">
    <source>
        <dbReference type="Proteomes" id="UP001187531"/>
    </source>
</evidence>
<keyword evidence="7" id="KW-0378">Hydrolase</keyword>
<comment type="similarity">
    <text evidence="2">Belongs to the RNase H family.</text>
</comment>
<reference evidence="10" key="1">
    <citation type="submission" date="2023-07" db="EMBL/GenBank/DDBJ databases">
        <title>Chromosome-level genome assembly of Artemia franciscana.</title>
        <authorList>
            <person name="Jo E."/>
        </authorList>
    </citation>
    <scope>NUCLEOTIDE SEQUENCE</scope>
    <source>
        <tissue evidence="10">Whole body</tissue>
    </source>
</reference>
<feature type="region of interest" description="Disordered" evidence="8">
    <location>
        <begin position="545"/>
        <end position="565"/>
    </location>
</feature>
<sequence>MFISGNIFQQDNGNLILDSSRYSQLYASRGNVNTMKTKVKILEAKNTIFDEEVKRLSAAFKAFAAEMTDGIENRKERAILCAKTLQEFLDPSVAILRDEQRALKRREKFKKAMKNYVEFIKLYTDGSVQEDGKAGCSIAIAELEEIRVFKIKTEKNVQAELEGLLKAAEMVLSDFKSTDKIVICTDSLANLDSLVSTKAYKKEPLVRRLQDTIIRASKKVKELKFIWVPAHTAIYDNEQADYGAGYAATNLTEKFETIKYTKKTSEEFFEQRKEKKLKYDPDLDTLDETTTEKQEQKDSKKKVQKQNWKILFTEFQELMTSMKKCKEDLTRIQTTTKSDMHSLTEKNLLLEKFSITLNRIESDEQRALKRREKFKKAMKNYVEFIKLYTDGSVQEDGKAGCSIAIAELGEIRVFKIKTEKNVQAELEGLLKAAEMVLSDFKSTDKIVICTDSLANLDSLVSTKAYKKEPLVRRLQDTIIRASKKVKELKFIWVPAHTAIYDNEQADYGAGYAATNLTEKFETIKYTKKTSEELFEQRREKKLKYDPDLDTLDENTTEKQEQKDSKKKVQKQNWKILFTEFQELMTSMKKCKEELTRIQTTTRSDMHSLTEKNLLLEKFSITLNQIESSLDVATDGKLRKSN</sequence>
<dbReference type="GO" id="GO:0003676">
    <property type="term" value="F:nucleic acid binding"/>
    <property type="evidence" value="ECO:0007669"/>
    <property type="project" value="InterPro"/>
</dbReference>
<evidence type="ECO:0000256" key="2">
    <source>
        <dbReference type="ARBA" id="ARBA00005300"/>
    </source>
</evidence>
<keyword evidence="11" id="KW-1185">Reference proteome</keyword>
<evidence type="ECO:0000259" key="9">
    <source>
        <dbReference type="PROSITE" id="PS50879"/>
    </source>
</evidence>
<dbReference type="PROSITE" id="PS50879">
    <property type="entry name" value="RNASE_H_1"/>
    <property type="match status" value="2"/>
</dbReference>
<dbReference type="GO" id="GO:0004523">
    <property type="term" value="F:RNA-DNA hybrid ribonuclease activity"/>
    <property type="evidence" value="ECO:0007669"/>
    <property type="project" value="UniProtKB-EC"/>
</dbReference>
<dbReference type="EMBL" id="JAVRJZ010000016">
    <property type="protein sequence ID" value="KAK2710590.1"/>
    <property type="molecule type" value="Genomic_DNA"/>
</dbReference>
<dbReference type="GO" id="GO:0046872">
    <property type="term" value="F:metal ion binding"/>
    <property type="evidence" value="ECO:0007669"/>
    <property type="project" value="UniProtKB-KW"/>
</dbReference>
<evidence type="ECO:0000256" key="8">
    <source>
        <dbReference type="SAM" id="MobiDB-lite"/>
    </source>
</evidence>
<evidence type="ECO:0000256" key="5">
    <source>
        <dbReference type="ARBA" id="ARBA00022723"/>
    </source>
</evidence>
<dbReference type="InterPro" id="IPR050092">
    <property type="entry name" value="RNase_H"/>
</dbReference>
<dbReference type="InterPro" id="IPR036397">
    <property type="entry name" value="RNaseH_sf"/>
</dbReference>
<dbReference type="Gene3D" id="3.30.420.10">
    <property type="entry name" value="Ribonuclease H-like superfamily/Ribonuclease H"/>
    <property type="match status" value="2"/>
</dbReference>
<dbReference type="Pfam" id="PF00075">
    <property type="entry name" value="RNase_H"/>
    <property type="match status" value="2"/>
</dbReference>
<dbReference type="PANTHER" id="PTHR10642:SF26">
    <property type="entry name" value="RIBONUCLEASE H1"/>
    <property type="match status" value="1"/>
</dbReference>
<protein>
    <recommendedName>
        <fullName evidence="3">ribonuclease H</fullName>
        <ecNumber evidence="3">3.1.26.4</ecNumber>
    </recommendedName>
</protein>
<evidence type="ECO:0000256" key="3">
    <source>
        <dbReference type="ARBA" id="ARBA00012180"/>
    </source>
</evidence>
<dbReference type="InterPro" id="IPR012337">
    <property type="entry name" value="RNaseH-like_sf"/>
</dbReference>
<keyword evidence="5" id="KW-0479">Metal-binding</keyword>
<dbReference type="AlphaFoldDB" id="A0AA88HEJ2"/>
<dbReference type="InterPro" id="IPR002156">
    <property type="entry name" value="RNaseH_domain"/>
</dbReference>
<proteinExistence type="inferred from homology"/>
<accession>A0AA88HEJ2</accession>
<dbReference type="GO" id="GO:0043137">
    <property type="term" value="P:DNA replication, removal of RNA primer"/>
    <property type="evidence" value="ECO:0007669"/>
    <property type="project" value="TreeGrafter"/>
</dbReference>
<keyword evidence="6" id="KW-0255">Endonuclease</keyword>
<organism evidence="10 11">
    <name type="scientific">Artemia franciscana</name>
    <name type="common">Brine shrimp</name>
    <name type="synonym">Artemia sanfranciscana</name>
    <dbReference type="NCBI Taxonomy" id="6661"/>
    <lineage>
        <taxon>Eukaryota</taxon>
        <taxon>Metazoa</taxon>
        <taxon>Ecdysozoa</taxon>
        <taxon>Arthropoda</taxon>
        <taxon>Crustacea</taxon>
        <taxon>Branchiopoda</taxon>
        <taxon>Anostraca</taxon>
        <taxon>Artemiidae</taxon>
        <taxon>Artemia</taxon>
    </lineage>
</organism>
<dbReference type="SUPFAM" id="SSF53098">
    <property type="entry name" value="Ribonuclease H-like"/>
    <property type="match status" value="2"/>
</dbReference>
<dbReference type="PANTHER" id="PTHR10642">
    <property type="entry name" value="RIBONUCLEASE H1"/>
    <property type="match status" value="1"/>
</dbReference>
<dbReference type="CDD" id="cd09276">
    <property type="entry name" value="Rnase_HI_RT_non_LTR"/>
    <property type="match status" value="2"/>
</dbReference>
<feature type="domain" description="RNase H type-1" evidence="9">
    <location>
        <begin position="381"/>
        <end position="514"/>
    </location>
</feature>
<dbReference type="Proteomes" id="UP001187531">
    <property type="component" value="Unassembled WGS sequence"/>
</dbReference>
<evidence type="ECO:0000256" key="6">
    <source>
        <dbReference type="ARBA" id="ARBA00022759"/>
    </source>
</evidence>
<feature type="domain" description="RNase H type-1" evidence="9">
    <location>
        <begin position="116"/>
        <end position="249"/>
    </location>
</feature>
<comment type="catalytic activity">
    <reaction evidence="1">
        <text>Endonucleolytic cleavage to 5'-phosphomonoester.</text>
        <dbReference type="EC" id="3.1.26.4"/>
    </reaction>
</comment>
<dbReference type="EC" id="3.1.26.4" evidence="3"/>
<evidence type="ECO:0000256" key="1">
    <source>
        <dbReference type="ARBA" id="ARBA00000077"/>
    </source>
</evidence>
<evidence type="ECO:0000256" key="7">
    <source>
        <dbReference type="ARBA" id="ARBA00022801"/>
    </source>
</evidence>
<name>A0AA88HEJ2_ARTSF</name>
<comment type="caution">
    <text evidence="10">The sequence shown here is derived from an EMBL/GenBank/DDBJ whole genome shotgun (WGS) entry which is preliminary data.</text>
</comment>
<evidence type="ECO:0000256" key="4">
    <source>
        <dbReference type="ARBA" id="ARBA00022722"/>
    </source>
</evidence>
<gene>
    <name evidence="10" type="ORF">QYM36_011943</name>
</gene>
<keyword evidence="4" id="KW-0540">Nuclease</keyword>